<dbReference type="SUPFAM" id="SSF51735">
    <property type="entry name" value="NAD(P)-binding Rossmann-fold domains"/>
    <property type="match status" value="1"/>
</dbReference>
<dbReference type="Pfam" id="PF02826">
    <property type="entry name" value="2-Hacid_dh_C"/>
    <property type="match status" value="1"/>
</dbReference>
<evidence type="ECO:0000256" key="2">
    <source>
        <dbReference type="ARBA" id="ARBA00023002"/>
    </source>
</evidence>
<gene>
    <name evidence="7" type="ORF">GCM10011415_20330</name>
</gene>
<feature type="domain" description="D-isomer specific 2-hydroxyacid dehydrogenase NAD-binding" evidence="6">
    <location>
        <begin position="99"/>
        <end position="270"/>
    </location>
</feature>
<dbReference type="GO" id="GO:0016618">
    <property type="term" value="F:hydroxypyruvate reductase [NAD(P)H] activity"/>
    <property type="evidence" value="ECO:0007669"/>
    <property type="project" value="TreeGrafter"/>
</dbReference>
<reference evidence="7" key="1">
    <citation type="journal article" date="2014" name="Int. J. Syst. Evol. Microbiol.">
        <title>Complete genome sequence of Corynebacterium casei LMG S-19264T (=DSM 44701T), isolated from a smear-ripened cheese.</title>
        <authorList>
            <consortium name="US DOE Joint Genome Institute (JGI-PGF)"/>
            <person name="Walter F."/>
            <person name="Albersmeier A."/>
            <person name="Kalinowski J."/>
            <person name="Ruckert C."/>
        </authorList>
    </citation>
    <scope>NUCLEOTIDE SEQUENCE</scope>
    <source>
        <strain evidence="7">CGMCC 1.15762</strain>
    </source>
</reference>
<dbReference type="InterPro" id="IPR036291">
    <property type="entry name" value="NAD(P)-bd_dom_sf"/>
</dbReference>
<name>A0A8J2ZJR8_9RHOB</name>
<dbReference type="Proteomes" id="UP000617145">
    <property type="component" value="Unassembled WGS sequence"/>
</dbReference>
<organism evidence="7 8">
    <name type="scientific">Salipiger pallidus</name>
    <dbReference type="NCBI Taxonomy" id="1775170"/>
    <lineage>
        <taxon>Bacteria</taxon>
        <taxon>Pseudomonadati</taxon>
        <taxon>Pseudomonadota</taxon>
        <taxon>Alphaproteobacteria</taxon>
        <taxon>Rhodobacterales</taxon>
        <taxon>Roseobacteraceae</taxon>
        <taxon>Salipiger</taxon>
    </lineage>
</organism>
<evidence type="ECO:0000313" key="8">
    <source>
        <dbReference type="Proteomes" id="UP000617145"/>
    </source>
</evidence>
<comment type="caution">
    <text evidence="7">The sequence shown here is derived from an EMBL/GenBank/DDBJ whole genome shotgun (WGS) entry which is preliminary data.</text>
</comment>
<dbReference type="GO" id="GO:0030267">
    <property type="term" value="F:glyoxylate reductase (NADPH) activity"/>
    <property type="evidence" value="ECO:0007669"/>
    <property type="project" value="TreeGrafter"/>
</dbReference>
<dbReference type="CDD" id="cd12156">
    <property type="entry name" value="HPPR"/>
    <property type="match status" value="1"/>
</dbReference>
<feature type="domain" description="D-isomer specific 2-hydroxyacid dehydrogenase catalytic" evidence="5">
    <location>
        <begin position="35"/>
        <end position="301"/>
    </location>
</feature>
<dbReference type="Pfam" id="PF00389">
    <property type="entry name" value="2-Hacid_dh"/>
    <property type="match status" value="1"/>
</dbReference>
<evidence type="ECO:0000259" key="5">
    <source>
        <dbReference type="Pfam" id="PF00389"/>
    </source>
</evidence>
<accession>A0A8J2ZJR8</accession>
<keyword evidence="2 4" id="KW-0560">Oxidoreductase</keyword>
<dbReference type="AlphaFoldDB" id="A0A8J2ZJR8"/>
<sequence>MTRPLLYLPRAFPTSEGRVNGYELLGPDDTGRDTEVRAIALSGPSKVDTAVMDRFPKLEIVAKFGVGYDSIDVAAAQARGVAVTNTPDVLTEEVADLAVGLLIATSRQLPQADSYLRAGHWTTKPYPLTHSLRGRRIGILGLGRIGLAIAERLTAMKLEVAYATRTPRDVPYAYHPDALSLAQACDALVVIVPGGAATEGLVSAKVLDALGPDGILVNVARGSVVDETALIAALASGRLGAAGLDVFEHEPQMPQALIELPNTVLLPHVGSATEVTRRMMGDRVLDNLDAWFRGDRVPDQVA</sequence>
<evidence type="ECO:0000259" key="6">
    <source>
        <dbReference type="Pfam" id="PF02826"/>
    </source>
</evidence>
<comment type="similarity">
    <text evidence="4">Belongs to the D-isomer specific 2-hydroxyacid dehydrogenase family.</text>
</comment>
<dbReference type="Gene3D" id="3.40.50.720">
    <property type="entry name" value="NAD(P)-binding Rossmann-like Domain"/>
    <property type="match status" value="2"/>
</dbReference>
<dbReference type="InterPro" id="IPR006140">
    <property type="entry name" value="D-isomer_DH_NAD-bd"/>
</dbReference>
<dbReference type="EMBL" id="BMJV01000003">
    <property type="protein sequence ID" value="GGG72243.1"/>
    <property type="molecule type" value="Genomic_DNA"/>
</dbReference>
<dbReference type="PANTHER" id="PTHR10996">
    <property type="entry name" value="2-HYDROXYACID DEHYDROGENASE-RELATED"/>
    <property type="match status" value="1"/>
</dbReference>
<proteinExistence type="inferred from homology"/>
<evidence type="ECO:0000256" key="1">
    <source>
        <dbReference type="ARBA" id="ARBA00022857"/>
    </source>
</evidence>
<dbReference type="GO" id="GO:0051287">
    <property type="term" value="F:NAD binding"/>
    <property type="evidence" value="ECO:0007669"/>
    <property type="project" value="InterPro"/>
</dbReference>
<reference evidence="7" key="2">
    <citation type="submission" date="2020-09" db="EMBL/GenBank/DDBJ databases">
        <authorList>
            <person name="Sun Q."/>
            <person name="Zhou Y."/>
        </authorList>
    </citation>
    <scope>NUCLEOTIDE SEQUENCE</scope>
    <source>
        <strain evidence="7">CGMCC 1.15762</strain>
    </source>
</reference>
<dbReference type="GO" id="GO:0005829">
    <property type="term" value="C:cytosol"/>
    <property type="evidence" value="ECO:0007669"/>
    <property type="project" value="TreeGrafter"/>
</dbReference>
<keyword evidence="3" id="KW-0520">NAD</keyword>
<keyword evidence="1" id="KW-0521">NADP</keyword>
<dbReference type="RefSeq" id="WP_188790101.1">
    <property type="nucleotide sequence ID" value="NZ_BMJV01000003.1"/>
</dbReference>
<dbReference type="SUPFAM" id="SSF52283">
    <property type="entry name" value="Formate/glycerate dehydrogenase catalytic domain-like"/>
    <property type="match status" value="1"/>
</dbReference>
<evidence type="ECO:0000256" key="3">
    <source>
        <dbReference type="ARBA" id="ARBA00023027"/>
    </source>
</evidence>
<dbReference type="InterPro" id="IPR050223">
    <property type="entry name" value="D-isomer_2-hydroxyacid_DH"/>
</dbReference>
<evidence type="ECO:0000256" key="4">
    <source>
        <dbReference type="RuleBase" id="RU003719"/>
    </source>
</evidence>
<dbReference type="PANTHER" id="PTHR10996:SF178">
    <property type="entry name" value="2-HYDROXYACID DEHYDROGENASE YGL185C-RELATED"/>
    <property type="match status" value="1"/>
</dbReference>
<protein>
    <submittedName>
        <fullName evidence="7">Glycerate dehydrogenase</fullName>
    </submittedName>
</protein>
<evidence type="ECO:0000313" key="7">
    <source>
        <dbReference type="EMBL" id="GGG72243.1"/>
    </source>
</evidence>
<dbReference type="FunFam" id="3.40.50.720:FF:000213">
    <property type="entry name" value="Putative 2-hydroxyacid dehydrogenase"/>
    <property type="match status" value="1"/>
</dbReference>
<keyword evidence="8" id="KW-1185">Reference proteome</keyword>
<dbReference type="InterPro" id="IPR006139">
    <property type="entry name" value="D-isomer_2_OHA_DH_cat_dom"/>
</dbReference>